<dbReference type="Pfam" id="PF00076">
    <property type="entry name" value="RRM_1"/>
    <property type="match status" value="1"/>
</dbReference>
<dbReference type="AlphaFoldDB" id="A0A8S1N4U9"/>
<gene>
    <name evidence="6" type="ORF">PSON_ATCC_30995.1.T0470124</name>
</gene>
<feature type="compositionally biased region" description="Basic residues" evidence="3">
    <location>
        <begin position="140"/>
        <end position="153"/>
    </location>
</feature>
<dbReference type="OrthoDB" id="306763at2759"/>
<evidence type="ECO:0000313" key="6">
    <source>
        <dbReference type="EMBL" id="CAD8084713.1"/>
    </source>
</evidence>
<evidence type="ECO:0000313" key="7">
    <source>
        <dbReference type="Proteomes" id="UP000692954"/>
    </source>
</evidence>
<dbReference type="SMART" id="SM00360">
    <property type="entry name" value="RRM"/>
    <property type="match status" value="1"/>
</dbReference>
<feature type="domain" description="RRM" evidence="4">
    <location>
        <begin position="14"/>
        <end position="84"/>
    </location>
</feature>
<dbReference type="Proteomes" id="UP000692954">
    <property type="component" value="Unassembled WGS sequence"/>
</dbReference>
<feature type="domain" description="CCHC-type" evidence="5">
    <location>
        <begin position="91"/>
        <end position="105"/>
    </location>
</feature>
<comment type="caution">
    <text evidence="6">The sequence shown here is derived from an EMBL/GenBank/DDBJ whole genome shotgun (WGS) entry which is preliminary data.</text>
</comment>
<keyword evidence="1" id="KW-0862">Zinc</keyword>
<protein>
    <submittedName>
        <fullName evidence="6">Uncharacterized protein</fullName>
    </submittedName>
</protein>
<evidence type="ECO:0000256" key="1">
    <source>
        <dbReference type="PROSITE-ProRule" id="PRU00047"/>
    </source>
</evidence>
<dbReference type="PROSITE" id="PS50158">
    <property type="entry name" value="ZF_CCHC"/>
    <property type="match status" value="1"/>
</dbReference>
<accession>A0A8S1N4U9</accession>
<proteinExistence type="predicted"/>
<keyword evidence="1" id="KW-0479">Metal-binding</keyword>
<evidence type="ECO:0000259" key="4">
    <source>
        <dbReference type="PROSITE" id="PS50102"/>
    </source>
</evidence>
<feature type="compositionally biased region" description="Basic residues" evidence="3">
    <location>
        <begin position="116"/>
        <end position="129"/>
    </location>
</feature>
<sequence length="166" mass="19001">MSSDSDQQKKEEANRIYVTGYSAKESEMDIKSAFAKHGEIQEFSWKGRFCFIAYTKPEEAADAVRLMNQQEMNGRNLIVELARAKKKDGACYQCGKQGHFARNCRLNRRSYSDSRRHSKKKKKRRKHRSSSSSSSSSEKKKSKKRKRKSKSKSKSSSSSSNSHSSD</sequence>
<dbReference type="Pfam" id="PF00098">
    <property type="entry name" value="zf-CCHC"/>
    <property type="match status" value="1"/>
</dbReference>
<reference evidence="6" key="1">
    <citation type="submission" date="2021-01" db="EMBL/GenBank/DDBJ databases">
        <authorList>
            <consortium name="Genoscope - CEA"/>
            <person name="William W."/>
        </authorList>
    </citation>
    <scope>NUCLEOTIDE SEQUENCE</scope>
</reference>
<feature type="region of interest" description="Disordered" evidence="3">
    <location>
        <begin position="105"/>
        <end position="166"/>
    </location>
</feature>
<dbReference type="EMBL" id="CAJJDN010000047">
    <property type="protein sequence ID" value="CAD8084713.1"/>
    <property type="molecule type" value="Genomic_DNA"/>
</dbReference>
<dbReference type="SMART" id="SM00343">
    <property type="entry name" value="ZnF_C2HC"/>
    <property type="match status" value="1"/>
</dbReference>
<dbReference type="PANTHER" id="PTHR23147">
    <property type="entry name" value="SERINE/ARGININE RICH SPLICING FACTOR"/>
    <property type="match status" value="1"/>
</dbReference>
<dbReference type="GO" id="GO:0008270">
    <property type="term" value="F:zinc ion binding"/>
    <property type="evidence" value="ECO:0007669"/>
    <property type="project" value="UniProtKB-KW"/>
</dbReference>
<evidence type="ECO:0000259" key="5">
    <source>
        <dbReference type="PROSITE" id="PS50158"/>
    </source>
</evidence>
<dbReference type="GO" id="GO:0003723">
    <property type="term" value="F:RNA binding"/>
    <property type="evidence" value="ECO:0007669"/>
    <property type="project" value="UniProtKB-UniRule"/>
</dbReference>
<dbReference type="InterPro" id="IPR050907">
    <property type="entry name" value="SRSF"/>
</dbReference>
<name>A0A8S1N4U9_9CILI</name>
<evidence type="ECO:0000256" key="3">
    <source>
        <dbReference type="SAM" id="MobiDB-lite"/>
    </source>
</evidence>
<feature type="compositionally biased region" description="Low complexity" evidence="3">
    <location>
        <begin position="154"/>
        <end position="166"/>
    </location>
</feature>
<dbReference type="InterPro" id="IPR001878">
    <property type="entry name" value="Znf_CCHC"/>
</dbReference>
<keyword evidence="2" id="KW-0694">RNA-binding</keyword>
<dbReference type="InterPro" id="IPR000504">
    <property type="entry name" value="RRM_dom"/>
</dbReference>
<keyword evidence="1" id="KW-0863">Zinc-finger</keyword>
<dbReference type="PROSITE" id="PS50102">
    <property type="entry name" value="RRM"/>
    <property type="match status" value="1"/>
</dbReference>
<evidence type="ECO:0000256" key="2">
    <source>
        <dbReference type="PROSITE-ProRule" id="PRU00176"/>
    </source>
</evidence>
<keyword evidence="7" id="KW-1185">Reference proteome</keyword>
<organism evidence="6 7">
    <name type="scientific">Paramecium sonneborni</name>
    <dbReference type="NCBI Taxonomy" id="65129"/>
    <lineage>
        <taxon>Eukaryota</taxon>
        <taxon>Sar</taxon>
        <taxon>Alveolata</taxon>
        <taxon>Ciliophora</taxon>
        <taxon>Intramacronucleata</taxon>
        <taxon>Oligohymenophorea</taxon>
        <taxon>Peniculida</taxon>
        <taxon>Parameciidae</taxon>
        <taxon>Paramecium</taxon>
    </lineage>
</organism>